<sequence length="401" mass="41602">MNFLPVRRVAQLGVVGVLAAGVAGVAHFDKSVALTVEGSSSNVHAFASTVGDVLKDEGITVGPHDLVVPGVGTSVSDGQKIVVRYGRKLTVTIDGEKKEYWTTATTVGEALSDLGLRAEDAVLSASRSAAVGRAGLAMTMVTPKEVTVKVDGKSVTKTTTETDVKGLLALLKVKVGSKDIVKPRLDTPIQDGMKLQVTRVKTKTVTKSSTIAFETIRKNDSSLFQGETKVVTAGRKGEKVNYYTVVLHDGKEVKRSYVKTEIPTKVRNQVIAVGTKEKPAATPKPSSSGSSSSGSSSSGSSSGGSSSGGSTGGSTSGAGINLANAAMWDRIAMCESGGNWHINTGNGYYGGLQFAAASWLAMGGDDFAPRADLASREQQITIANRYYAIAGLSPWGCAHAA</sequence>
<dbReference type="SUPFAM" id="SSF53955">
    <property type="entry name" value="Lysozyme-like"/>
    <property type="match status" value="1"/>
</dbReference>
<evidence type="ECO:0000313" key="6">
    <source>
        <dbReference type="EMBL" id="CCH71951.1"/>
    </source>
</evidence>
<reference evidence="6 7" key="1">
    <citation type="journal article" date="2013" name="ISME J.">
        <title>A metabolic model for members of the genus Tetrasphaera involved in enhanced biological phosphorus removal.</title>
        <authorList>
            <person name="Kristiansen R."/>
            <person name="Nguyen H.T.T."/>
            <person name="Saunders A.M."/>
            <person name="Nielsen J.L."/>
            <person name="Wimmer R."/>
            <person name="Le V.Q."/>
            <person name="McIlroy S.J."/>
            <person name="Petrovski S."/>
            <person name="Seviour R.J."/>
            <person name="Calteau A."/>
            <person name="Nielsen K.L."/>
            <person name="Nielsen P.H."/>
        </authorList>
    </citation>
    <scope>NUCLEOTIDE SEQUENCE [LARGE SCALE GENOMIC DNA]</scope>
    <source>
        <strain evidence="6 7">Ben110</strain>
    </source>
</reference>
<dbReference type="Pfam" id="PF06737">
    <property type="entry name" value="Transglycosylas"/>
    <property type="match status" value="1"/>
</dbReference>
<name>W6JTZ1_9MICO</name>
<dbReference type="Pfam" id="PF07501">
    <property type="entry name" value="G5"/>
    <property type="match status" value="1"/>
</dbReference>
<proteinExistence type="inferred from homology"/>
<dbReference type="Pfam" id="PF03990">
    <property type="entry name" value="DUF348"/>
    <property type="match status" value="3"/>
</dbReference>
<dbReference type="PANTHER" id="PTHR39160:SF4">
    <property type="entry name" value="RESUSCITATION-PROMOTING FACTOR RPFB"/>
    <property type="match status" value="1"/>
</dbReference>
<keyword evidence="2" id="KW-0732">Signal</keyword>
<feature type="domain" description="G5" evidence="5">
    <location>
        <begin position="197"/>
        <end position="277"/>
    </location>
</feature>
<dbReference type="GO" id="GO:0016787">
    <property type="term" value="F:hydrolase activity"/>
    <property type="evidence" value="ECO:0007669"/>
    <property type="project" value="UniProtKB-KW"/>
</dbReference>
<dbReference type="CDD" id="cd13925">
    <property type="entry name" value="RPF"/>
    <property type="match status" value="1"/>
</dbReference>
<evidence type="ECO:0000256" key="3">
    <source>
        <dbReference type="ARBA" id="ARBA00022801"/>
    </source>
</evidence>
<dbReference type="AlphaFoldDB" id="W6JTZ1"/>
<dbReference type="EMBL" id="CAJA01000026">
    <property type="protein sequence ID" value="CCH71951.1"/>
    <property type="molecule type" value="Genomic_DNA"/>
</dbReference>
<dbReference type="PANTHER" id="PTHR39160">
    <property type="entry name" value="CELL WALL-BINDING PROTEIN YOCH"/>
    <property type="match status" value="1"/>
</dbReference>
<dbReference type="InterPro" id="IPR007137">
    <property type="entry name" value="DUF348"/>
</dbReference>
<evidence type="ECO:0000256" key="2">
    <source>
        <dbReference type="ARBA" id="ARBA00022729"/>
    </source>
</evidence>
<evidence type="ECO:0000256" key="1">
    <source>
        <dbReference type="ARBA" id="ARBA00010830"/>
    </source>
</evidence>
<keyword evidence="7" id="KW-1185">Reference proteome</keyword>
<protein>
    <recommendedName>
        <fullName evidence="5">G5 domain-containing protein</fullName>
    </recommendedName>
</protein>
<dbReference type="InterPro" id="IPR051933">
    <property type="entry name" value="Resuscitation_pf_RpfB"/>
</dbReference>
<feature type="region of interest" description="Disordered" evidence="4">
    <location>
        <begin position="270"/>
        <end position="314"/>
    </location>
</feature>
<gene>
    <name evidence="6" type="ORF">BN11_1210002</name>
</gene>
<dbReference type="Gene3D" id="2.20.230.10">
    <property type="entry name" value="Resuscitation-promoting factor rpfb"/>
    <property type="match status" value="1"/>
</dbReference>
<dbReference type="InterPro" id="IPR023346">
    <property type="entry name" value="Lysozyme-like_dom_sf"/>
</dbReference>
<keyword evidence="3" id="KW-0378">Hydrolase</keyword>
<dbReference type="STRING" id="1193182.BN11_1210002"/>
<evidence type="ECO:0000256" key="4">
    <source>
        <dbReference type="SAM" id="MobiDB-lite"/>
    </source>
</evidence>
<organism evidence="6 7">
    <name type="scientific">Nostocoides australiense Ben110</name>
    <dbReference type="NCBI Taxonomy" id="1193182"/>
    <lineage>
        <taxon>Bacteria</taxon>
        <taxon>Bacillati</taxon>
        <taxon>Actinomycetota</taxon>
        <taxon>Actinomycetes</taxon>
        <taxon>Micrococcales</taxon>
        <taxon>Intrasporangiaceae</taxon>
        <taxon>Nostocoides</taxon>
    </lineage>
</organism>
<accession>W6JTZ1</accession>
<dbReference type="InterPro" id="IPR011098">
    <property type="entry name" value="G5_dom"/>
</dbReference>
<comment type="similarity">
    <text evidence="1">Belongs to the transglycosylase family. Rpf subfamily.</text>
</comment>
<dbReference type="Gene3D" id="1.10.530.10">
    <property type="match status" value="1"/>
</dbReference>
<dbReference type="RefSeq" id="WP_327152853.1">
    <property type="nucleotide sequence ID" value="NZ_HG764815.1"/>
</dbReference>
<dbReference type="InterPro" id="IPR010618">
    <property type="entry name" value="RPF"/>
</dbReference>
<dbReference type="SMART" id="SM01208">
    <property type="entry name" value="G5"/>
    <property type="match status" value="1"/>
</dbReference>
<feature type="compositionally biased region" description="Low complexity" evidence="4">
    <location>
        <begin position="286"/>
        <end position="300"/>
    </location>
</feature>
<dbReference type="PROSITE" id="PS51109">
    <property type="entry name" value="G5"/>
    <property type="match status" value="1"/>
</dbReference>
<comment type="caution">
    <text evidence="6">The sequence shown here is derived from an EMBL/GenBank/DDBJ whole genome shotgun (WGS) entry which is preliminary data.</text>
</comment>
<evidence type="ECO:0000259" key="5">
    <source>
        <dbReference type="PROSITE" id="PS51109"/>
    </source>
</evidence>
<evidence type="ECO:0000313" key="7">
    <source>
        <dbReference type="Proteomes" id="UP000035763"/>
    </source>
</evidence>
<dbReference type="Proteomes" id="UP000035763">
    <property type="component" value="Unassembled WGS sequence"/>
</dbReference>
<feature type="compositionally biased region" description="Gly residues" evidence="4">
    <location>
        <begin position="301"/>
        <end position="314"/>
    </location>
</feature>